<reference evidence="1 2" key="1">
    <citation type="journal article" date="2015" name="G3 (Bethesda)">
        <title>Insights into Ongoing Evolution of the Hexachlorocyclohexane Catabolic Pathway from Comparative Genomics of Ten Sphingomonadaceae Strains.</title>
        <authorList>
            <person name="Pearce S.L."/>
            <person name="Oakeshott J.G."/>
            <person name="Pandey G."/>
        </authorList>
    </citation>
    <scope>NUCLEOTIDE SEQUENCE [LARGE SCALE GENOMIC DNA]</scope>
    <source>
        <strain evidence="1 2">LL02</strain>
    </source>
</reference>
<evidence type="ECO:0000313" key="2">
    <source>
        <dbReference type="Proteomes" id="UP000052268"/>
    </source>
</evidence>
<sequence length="77" mass="8427">MNKENTMTTEASRQARDLLRMSLNLLDDDESLTAVAMISGALDLLERRAEPAALRPAMAWQHLSQLQPLAGGCRSCA</sequence>
<protein>
    <submittedName>
        <fullName evidence="1">Uncharacterized protein</fullName>
    </submittedName>
</protein>
<accession>A0A0J8A709</accession>
<dbReference type="AlphaFoldDB" id="A0A0J8A709"/>
<evidence type="ECO:0000313" key="1">
    <source>
        <dbReference type="EMBL" id="KMS51180.1"/>
    </source>
</evidence>
<comment type="caution">
    <text evidence="1">The sequence shown here is derived from an EMBL/GenBank/DDBJ whole genome shotgun (WGS) entry which is preliminary data.</text>
</comment>
<name>A0A0J8A709_9SPHN</name>
<organism evidence="1 2">
    <name type="scientific">Novosphingobium barchaimii LL02</name>
    <dbReference type="NCBI Taxonomy" id="1114963"/>
    <lineage>
        <taxon>Bacteria</taxon>
        <taxon>Pseudomonadati</taxon>
        <taxon>Pseudomonadota</taxon>
        <taxon>Alphaproteobacteria</taxon>
        <taxon>Sphingomonadales</taxon>
        <taxon>Sphingomonadaceae</taxon>
        <taxon>Novosphingobium</taxon>
    </lineage>
</organism>
<dbReference type="EMBL" id="JACU01000013">
    <property type="protein sequence ID" value="KMS51180.1"/>
    <property type="molecule type" value="Genomic_DNA"/>
</dbReference>
<dbReference type="PATRIC" id="fig|1114963.3.peg.4639"/>
<gene>
    <name evidence="1" type="ORF">V474_04990</name>
</gene>
<keyword evidence="2" id="KW-1185">Reference proteome</keyword>
<dbReference type="Proteomes" id="UP000052268">
    <property type="component" value="Unassembled WGS sequence"/>
</dbReference>
<proteinExistence type="predicted"/>